<accession>A0A853F5K3</accession>
<feature type="region of interest" description="Disordered" evidence="1">
    <location>
        <begin position="41"/>
        <end position="60"/>
    </location>
</feature>
<proteinExistence type="predicted"/>
<sequence>MAIVNGVATLLALATFLGIVWWAWSAGRARANHEASMLPFALPDEPVSDTQRKKNEGNPS</sequence>
<dbReference type="RefSeq" id="WP_129968260.1">
    <property type="nucleotide sequence ID" value="NZ_JACCEW010000001.1"/>
</dbReference>
<organism evidence="2 3">
    <name type="scientific">Allopusillimonas soli</name>
    <dbReference type="NCBI Taxonomy" id="659016"/>
    <lineage>
        <taxon>Bacteria</taxon>
        <taxon>Pseudomonadati</taxon>
        <taxon>Pseudomonadota</taxon>
        <taxon>Betaproteobacteria</taxon>
        <taxon>Burkholderiales</taxon>
        <taxon>Alcaligenaceae</taxon>
        <taxon>Allopusillimonas</taxon>
    </lineage>
</organism>
<evidence type="ECO:0000313" key="2">
    <source>
        <dbReference type="EMBL" id="NYT35259.1"/>
    </source>
</evidence>
<gene>
    <name evidence="2" type="ORF">H0A68_00090</name>
</gene>
<dbReference type="AlphaFoldDB" id="A0A853F5K3"/>
<comment type="caution">
    <text evidence="2">The sequence shown here is derived from an EMBL/GenBank/DDBJ whole genome shotgun (WGS) entry which is preliminary data.</text>
</comment>
<evidence type="ECO:0000313" key="3">
    <source>
        <dbReference type="Proteomes" id="UP000580517"/>
    </source>
</evidence>
<reference evidence="2 3" key="1">
    <citation type="submission" date="2020-07" db="EMBL/GenBank/DDBJ databases">
        <title>Taxonomic revisions and descriptions of new bacterial species based on genomic comparisons in the high-G+C-content subgroup of the family Alcaligenaceae.</title>
        <authorList>
            <person name="Szabo A."/>
            <person name="Felfoldi T."/>
        </authorList>
    </citation>
    <scope>NUCLEOTIDE SEQUENCE [LARGE SCALE GENOMIC DNA]</scope>
    <source>
        <strain evidence="2 3">DSM 25264</strain>
    </source>
</reference>
<evidence type="ECO:0000256" key="1">
    <source>
        <dbReference type="SAM" id="MobiDB-lite"/>
    </source>
</evidence>
<dbReference type="OrthoDB" id="8604580at2"/>
<keyword evidence="3" id="KW-1185">Reference proteome</keyword>
<dbReference type="EMBL" id="JACCEW010000001">
    <property type="protein sequence ID" value="NYT35259.1"/>
    <property type="molecule type" value="Genomic_DNA"/>
</dbReference>
<name>A0A853F5K3_9BURK</name>
<protein>
    <submittedName>
        <fullName evidence="2">CcoQ/FixQ family Cbb3-type cytochrome c oxidase assembly chaperone</fullName>
    </submittedName>
</protein>
<feature type="compositionally biased region" description="Basic and acidic residues" evidence="1">
    <location>
        <begin position="50"/>
        <end position="60"/>
    </location>
</feature>
<dbReference type="Proteomes" id="UP000580517">
    <property type="component" value="Unassembled WGS sequence"/>
</dbReference>